<name>A0A9P0PF75_ACAOB</name>
<accession>A0A9P0PF75</accession>
<evidence type="ECO:0000256" key="8">
    <source>
        <dbReference type="PROSITE-ProRule" id="PRU00042"/>
    </source>
</evidence>
<evidence type="ECO:0000256" key="5">
    <source>
        <dbReference type="ARBA" id="ARBA00022833"/>
    </source>
</evidence>
<dbReference type="SMART" id="SM00355">
    <property type="entry name" value="ZnF_C2H2"/>
    <property type="match status" value="24"/>
</dbReference>
<keyword evidence="11" id="KW-1185">Reference proteome</keyword>
<sequence>MLDDHILRKHPKCISEVTRKIHECSKCSYKTTIKINIERHIMLTHPGLKSNFKFSSCPHCNATFKRKQSVDSHIIRKHPQFISSIKRKIFECSHCTYKTILKPELDKHVLLHPGASSVQLSVCVHCNASFRFKDVLDNHILKHHPEFIETITRKIHTCPICLYKTVHKTALDRHMLVHPGASTNIQLSTCPHCDATFKKKQSVDDHILRKHPEFIDTVTSTIYQCTTCSYKTVGKCDLEKHLTKHLDIELKLSNKCMHCDGKFREIKFLDDHIITDHPDQVASITSKTHECTECSFKSTVKGRLDKHYRTLHPEATFGYRISTCVHCGATFKKDQALDDHIIRKHPDFISTIPRKILECPICSYKTVGKAGYERHLTVHPGASTVQLIPCVHCNEEFKTKQTLDNHIIKKHPEHIGSVRRKIRQCTRAGLRKYWAKGVGVGDTEADKGESFICYNCGYTAYNKHTLIKHIKVGNCNSITDVKKPSITYTRAHPANLYVCKQCSKEFNKKTNLDYHIVKEHPEIIATLSCKIYECPVCHYKTAWKGNFDRHMLIHPDPSASDSGTHTCAECTFKTSNVSVLRKHMLKKHPRSQSRYKIGSKCMYCNSVFLNKINLDGHIMNKHPEHINAVTCKIHECPVATCDYKTTKKSNVDRHMSKHPEVSNYKYSLCQHCSATFIEKKTLDDHMIKKHPEFDKSVNRSIFECPKCPYKTVLKSRFDRHLMVHPGAALKLILNACKHCDATFKMKKGLDDHIVRKHPEFMATVTRKVHQCPYCPYRTIEKTGLDKHLIKHPDAVSSIKLSTCEHCHMSFKRKPTLDDHIVKIHPNFISSVTRRIYECPYCPYKATRPVDVKRHQKIHLDATKSQ</sequence>
<dbReference type="GO" id="GO:0008270">
    <property type="term" value="F:zinc ion binding"/>
    <property type="evidence" value="ECO:0007669"/>
    <property type="project" value="UniProtKB-KW"/>
</dbReference>
<keyword evidence="5" id="KW-0862">Zinc</keyword>
<feature type="domain" description="C2H2-type" evidence="9">
    <location>
        <begin position="22"/>
        <end position="50"/>
    </location>
</feature>
<comment type="caution">
    <text evidence="10">The sequence shown here is derived from an EMBL/GenBank/DDBJ whole genome shotgun (WGS) entry which is preliminary data.</text>
</comment>
<protein>
    <recommendedName>
        <fullName evidence="9">C2H2-type domain-containing protein</fullName>
    </recommendedName>
</protein>
<keyword evidence="6" id="KW-0238">DNA-binding</keyword>
<keyword evidence="4 8" id="KW-0863">Zinc-finger</keyword>
<keyword evidence="2" id="KW-0479">Metal-binding</keyword>
<dbReference type="InterPro" id="IPR013087">
    <property type="entry name" value="Znf_C2H2_type"/>
</dbReference>
<keyword evidence="3" id="KW-0677">Repeat</keyword>
<dbReference type="EMBL" id="CAKOFQ010006901">
    <property type="protein sequence ID" value="CAH1980911.1"/>
    <property type="molecule type" value="Genomic_DNA"/>
</dbReference>
<evidence type="ECO:0000256" key="2">
    <source>
        <dbReference type="ARBA" id="ARBA00022723"/>
    </source>
</evidence>
<evidence type="ECO:0000256" key="3">
    <source>
        <dbReference type="ARBA" id="ARBA00022737"/>
    </source>
</evidence>
<dbReference type="PANTHER" id="PTHR24392">
    <property type="entry name" value="ZINC FINGER PROTEIN"/>
    <property type="match status" value="1"/>
</dbReference>
<dbReference type="AlphaFoldDB" id="A0A9P0PF75"/>
<evidence type="ECO:0000259" key="9">
    <source>
        <dbReference type="PROSITE" id="PS50157"/>
    </source>
</evidence>
<comment type="subcellular location">
    <subcellularLocation>
        <location evidence="1">Nucleus</location>
    </subcellularLocation>
</comment>
<dbReference type="Pfam" id="PF00096">
    <property type="entry name" value="zf-C2H2"/>
    <property type="match status" value="1"/>
</dbReference>
<evidence type="ECO:0000256" key="1">
    <source>
        <dbReference type="ARBA" id="ARBA00004123"/>
    </source>
</evidence>
<feature type="domain" description="C2H2-type" evidence="9">
    <location>
        <begin position="836"/>
        <end position="863"/>
    </location>
</feature>
<evidence type="ECO:0000256" key="4">
    <source>
        <dbReference type="ARBA" id="ARBA00022771"/>
    </source>
</evidence>
<dbReference type="OrthoDB" id="3561125at2759"/>
<keyword evidence="7" id="KW-0539">Nucleus</keyword>
<dbReference type="Gene3D" id="3.30.160.60">
    <property type="entry name" value="Classic Zinc Finger"/>
    <property type="match status" value="12"/>
</dbReference>
<feature type="domain" description="C2H2-type" evidence="9">
    <location>
        <begin position="497"/>
        <end position="520"/>
    </location>
</feature>
<dbReference type="Proteomes" id="UP001152888">
    <property type="component" value="Unassembled WGS sequence"/>
</dbReference>
<reference evidence="10" key="1">
    <citation type="submission" date="2022-03" db="EMBL/GenBank/DDBJ databases">
        <authorList>
            <person name="Sayadi A."/>
        </authorList>
    </citation>
    <scope>NUCLEOTIDE SEQUENCE</scope>
</reference>
<evidence type="ECO:0000256" key="6">
    <source>
        <dbReference type="ARBA" id="ARBA00023125"/>
    </source>
</evidence>
<dbReference type="InterPro" id="IPR036236">
    <property type="entry name" value="Znf_C2H2_sf"/>
</dbReference>
<dbReference type="PROSITE" id="PS50157">
    <property type="entry name" value="ZINC_FINGER_C2H2_2"/>
    <property type="match status" value="3"/>
</dbReference>
<evidence type="ECO:0000313" key="11">
    <source>
        <dbReference type="Proteomes" id="UP001152888"/>
    </source>
</evidence>
<dbReference type="PROSITE" id="PS00028">
    <property type="entry name" value="ZINC_FINGER_C2H2_1"/>
    <property type="match status" value="10"/>
</dbReference>
<gene>
    <name evidence="10" type="ORF">ACAOBT_LOCUS14239</name>
</gene>
<organism evidence="10 11">
    <name type="scientific">Acanthoscelides obtectus</name>
    <name type="common">Bean weevil</name>
    <name type="synonym">Bruchus obtectus</name>
    <dbReference type="NCBI Taxonomy" id="200917"/>
    <lineage>
        <taxon>Eukaryota</taxon>
        <taxon>Metazoa</taxon>
        <taxon>Ecdysozoa</taxon>
        <taxon>Arthropoda</taxon>
        <taxon>Hexapoda</taxon>
        <taxon>Insecta</taxon>
        <taxon>Pterygota</taxon>
        <taxon>Neoptera</taxon>
        <taxon>Endopterygota</taxon>
        <taxon>Coleoptera</taxon>
        <taxon>Polyphaga</taxon>
        <taxon>Cucujiformia</taxon>
        <taxon>Chrysomeloidea</taxon>
        <taxon>Chrysomelidae</taxon>
        <taxon>Bruchinae</taxon>
        <taxon>Bruchini</taxon>
        <taxon>Acanthoscelides</taxon>
    </lineage>
</organism>
<proteinExistence type="predicted"/>
<evidence type="ECO:0000256" key="7">
    <source>
        <dbReference type="ARBA" id="ARBA00023242"/>
    </source>
</evidence>
<dbReference type="GO" id="GO:0005634">
    <property type="term" value="C:nucleus"/>
    <property type="evidence" value="ECO:0007669"/>
    <property type="project" value="UniProtKB-SubCell"/>
</dbReference>
<dbReference type="GO" id="GO:0003677">
    <property type="term" value="F:DNA binding"/>
    <property type="evidence" value="ECO:0007669"/>
    <property type="project" value="UniProtKB-KW"/>
</dbReference>
<evidence type="ECO:0000313" key="10">
    <source>
        <dbReference type="EMBL" id="CAH1980911.1"/>
    </source>
</evidence>
<dbReference type="SUPFAM" id="SSF57667">
    <property type="entry name" value="beta-beta-alpha zinc fingers"/>
    <property type="match status" value="1"/>
</dbReference>